<dbReference type="AlphaFoldDB" id="A0A6G0XQJ0"/>
<dbReference type="CDD" id="cd01300">
    <property type="entry name" value="YtcJ_like"/>
    <property type="match status" value="1"/>
</dbReference>
<keyword evidence="3" id="KW-1185">Reference proteome</keyword>
<evidence type="ECO:0000313" key="2">
    <source>
        <dbReference type="EMBL" id="KAF0742788.1"/>
    </source>
</evidence>
<sequence length="559" mass="61426">MTLFVNGLIWQWAPRNGPPSASRDFAGYANWFTVDGDTISAIGHGEEPSEVREKHVSSIVDLEGQMVIPGLHDSHIHIYHMGEVAHYVDLRGADSFDELKARVIKHGEKYPEVDWIVGFGWEQDKLSPDARYPSREFLDSIPVHRPIYLWRTCFHIAVVNSAALTKAGLEITPDPSWAANVAGGVVDLDAQGLPTGILRESAVNLVQKYIIEKSDEIRLKYLRIGLQTCLEFGLTAVHTNDPHCLPLYHHLQKSKELPLRVYMTPDQHELEDSRGALGPPVNDGLIKVDRVKLFGDGSLGAETAALRQPYRNSTNIGVLMENDDAMLAKIQVAHQAGYRVEIHAIGDRAAAQVLAAMGSVPNIDRPLLTHCQILGPDLLDAMASLNVVANIQPSFVVTDATFASKRLPVELLPYSYCWRTMMKAGIVCAGGSDAPIETSNPFQGMYDAIHRSAPLDDPQECLTFTQALQLYTLNGAYAAKEETRLGEIAPGFQADFVVVKYDLLASPDKLLAPDVLSRVFVQGVQRFDAKNGRNSPLAVQAAGLPGKNGKIRICRCCRV</sequence>
<feature type="domain" description="Amidohydrolase 3" evidence="1">
    <location>
        <begin position="59"/>
        <end position="525"/>
    </location>
</feature>
<dbReference type="VEuPathDB" id="FungiDB:AeMF1_005254"/>
<reference evidence="2 3" key="1">
    <citation type="submission" date="2019-07" db="EMBL/GenBank/DDBJ databases">
        <title>Genomics analysis of Aphanomyces spp. identifies a new class of oomycete effector associated with host adaptation.</title>
        <authorList>
            <person name="Gaulin E."/>
        </authorList>
    </citation>
    <scope>NUCLEOTIDE SEQUENCE [LARGE SCALE GENOMIC DNA]</scope>
    <source>
        <strain evidence="2 3">ATCC 201684</strain>
    </source>
</reference>
<dbReference type="PANTHER" id="PTHR22642">
    <property type="entry name" value="IMIDAZOLONEPROPIONASE"/>
    <property type="match status" value="1"/>
</dbReference>
<evidence type="ECO:0000259" key="1">
    <source>
        <dbReference type="Pfam" id="PF07969"/>
    </source>
</evidence>
<evidence type="ECO:0000313" key="3">
    <source>
        <dbReference type="Proteomes" id="UP000481153"/>
    </source>
</evidence>
<dbReference type="VEuPathDB" id="FungiDB:AeMF1_015150"/>
<dbReference type="InterPro" id="IPR032466">
    <property type="entry name" value="Metal_Hydrolase"/>
</dbReference>
<dbReference type="SUPFAM" id="SSF51338">
    <property type="entry name" value="Composite domain of metallo-dependent hydrolases"/>
    <property type="match status" value="1"/>
</dbReference>
<dbReference type="PANTHER" id="PTHR22642:SF2">
    <property type="entry name" value="PROTEIN LONG AFTER FAR-RED 3"/>
    <property type="match status" value="1"/>
</dbReference>
<dbReference type="EMBL" id="VJMJ01000024">
    <property type="protein sequence ID" value="KAF0742788.1"/>
    <property type="molecule type" value="Genomic_DNA"/>
</dbReference>
<name>A0A6G0XQJ0_9STRA</name>
<dbReference type="InterPro" id="IPR033932">
    <property type="entry name" value="YtcJ-like"/>
</dbReference>
<dbReference type="Gene3D" id="3.20.20.140">
    <property type="entry name" value="Metal-dependent hydrolases"/>
    <property type="match status" value="1"/>
</dbReference>
<gene>
    <name evidence="2" type="ORF">Ae201684_002331</name>
</gene>
<dbReference type="Proteomes" id="UP000481153">
    <property type="component" value="Unassembled WGS sequence"/>
</dbReference>
<dbReference type="GO" id="GO:0016810">
    <property type="term" value="F:hydrolase activity, acting on carbon-nitrogen (but not peptide) bonds"/>
    <property type="evidence" value="ECO:0007669"/>
    <property type="project" value="InterPro"/>
</dbReference>
<protein>
    <recommendedName>
        <fullName evidence="1">Amidohydrolase 3 domain-containing protein</fullName>
    </recommendedName>
</protein>
<organism evidence="2 3">
    <name type="scientific">Aphanomyces euteiches</name>
    <dbReference type="NCBI Taxonomy" id="100861"/>
    <lineage>
        <taxon>Eukaryota</taxon>
        <taxon>Sar</taxon>
        <taxon>Stramenopiles</taxon>
        <taxon>Oomycota</taxon>
        <taxon>Saprolegniomycetes</taxon>
        <taxon>Saprolegniales</taxon>
        <taxon>Verrucalvaceae</taxon>
        <taxon>Aphanomyces</taxon>
    </lineage>
</organism>
<dbReference type="Pfam" id="PF07969">
    <property type="entry name" value="Amidohydro_3"/>
    <property type="match status" value="1"/>
</dbReference>
<dbReference type="Gene3D" id="2.30.40.10">
    <property type="entry name" value="Urease, subunit C, domain 1"/>
    <property type="match status" value="1"/>
</dbReference>
<dbReference type="SUPFAM" id="SSF51556">
    <property type="entry name" value="Metallo-dependent hydrolases"/>
    <property type="match status" value="1"/>
</dbReference>
<proteinExistence type="predicted"/>
<accession>A0A6G0XQJ0</accession>
<dbReference type="Gene3D" id="3.10.310.70">
    <property type="match status" value="1"/>
</dbReference>
<comment type="caution">
    <text evidence="2">The sequence shown here is derived from an EMBL/GenBank/DDBJ whole genome shotgun (WGS) entry which is preliminary data.</text>
</comment>
<dbReference type="InterPro" id="IPR013108">
    <property type="entry name" value="Amidohydro_3"/>
</dbReference>
<dbReference type="InterPro" id="IPR011059">
    <property type="entry name" value="Metal-dep_hydrolase_composite"/>
</dbReference>